<dbReference type="STRING" id="1045775.SAMN05216378_1276"/>
<dbReference type="FunFam" id="3.40.50.720:FF:000594">
    <property type="entry name" value="Short-chain oxidoreductase"/>
    <property type="match status" value="1"/>
</dbReference>
<proteinExistence type="inferred from homology"/>
<keyword evidence="5" id="KW-1185">Reference proteome</keyword>
<evidence type="ECO:0000313" key="5">
    <source>
        <dbReference type="Proteomes" id="UP000198855"/>
    </source>
</evidence>
<dbReference type="EMBL" id="FOMT01000001">
    <property type="protein sequence ID" value="SFD75397.1"/>
    <property type="molecule type" value="Genomic_DNA"/>
</dbReference>
<dbReference type="PANTHER" id="PTHR24320:SF148">
    <property type="entry name" value="NAD(P)-BINDING ROSSMANN-FOLD SUPERFAMILY PROTEIN"/>
    <property type="match status" value="1"/>
</dbReference>
<dbReference type="RefSeq" id="WP_091182237.1">
    <property type="nucleotide sequence ID" value="NZ_FOMT01000001.1"/>
</dbReference>
<dbReference type="Pfam" id="PF00106">
    <property type="entry name" value="adh_short"/>
    <property type="match status" value="1"/>
</dbReference>
<organism evidence="4 5">
    <name type="scientific">Paenibacillus catalpae</name>
    <dbReference type="NCBI Taxonomy" id="1045775"/>
    <lineage>
        <taxon>Bacteria</taxon>
        <taxon>Bacillati</taxon>
        <taxon>Bacillota</taxon>
        <taxon>Bacilli</taxon>
        <taxon>Bacillales</taxon>
        <taxon>Paenibacillaceae</taxon>
        <taxon>Paenibacillus</taxon>
    </lineage>
</organism>
<dbReference type="SUPFAM" id="SSF51735">
    <property type="entry name" value="NAD(P)-binding Rossmann-fold domains"/>
    <property type="match status" value="1"/>
</dbReference>
<dbReference type="AlphaFoldDB" id="A0A1I1UX63"/>
<reference evidence="5" key="1">
    <citation type="submission" date="2016-10" db="EMBL/GenBank/DDBJ databases">
        <authorList>
            <person name="Varghese N."/>
            <person name="Submissions S."/>
        </authorList>
    </citation>
    <scope>NUCLEOTIDE SEQUENCE [LARGE SCALE GENOMIC DNA]</scope>
    <source>
        <strain evidence="5">CGMCC 1.10784</strain>
    </source>
</reference>
<comment type="similarity">
    <text evidence="1">Belongs to the short-chain dehydrogenases/reductases (SDR) family.</text>
</comment>
<protein>
    <recommendedName>
        <fullName evidence="3">Probable oxidoreductase</fullName>
    </recommendedName>
</protein>
<name>A0A1I1UX63_9BACL</name>
<dbReference type="GO" id="GO:0016491">
    <property type="term" value="F:oxidoreductase activity"/>
    <property type="evidence" value="ECO:0007669"/>
    <property type="project" value="UniProtKB-KW"/>
</dbReference>
<sequence length="334" mass="35827">MNTNKYTFTPQEPLHTGFGPRTTAVEALGDVNLEGKVAIVTGGYSGLGLETTRVLAAAGAKVIVPARTPEKAKAALASIPGVELETLDLMDPASIDDFAQRFIRSGRPLNILVNSAGVMASGEAYDSRGYEQQFAVNHLGHFQLTARLWPALKAANGARVVSVSSKGHRLGGIDFDDLFFKNKPYSKWPAYAQAKTANALFAVELDRRGESANVRAYSVHPGSILTDLSRHLSDDELLAMGAVNEQGERGYTSYNDEQKTIPEGAATIVWCAVSPMLIGKGGVYCENVDIARMVKSGEEGQPNKAGVSPWAVDREAAAKLWTVSEQLTGVNFEI</sequence>
<evidence type="ECO:0000256" key="3">
    <source>
        <dbReference type="ARBA" id="ARBA00071493"/>
    </source>
</evidence>
<evidence type="ECO:0000256" key="1">
    <source>
        <dbReference type="ARBA" id="ARBA00006484"/>
    </source>
</evidence>
<dbReference type="NCBIfam" id="NF004845">
    <property type="entry name" value="PRK06196.1"/>
    <property type="match status" value="1"/>
</dbReference>
<keyword evidence="2" id="KW-0560">Oxidoreductase</keyword>
<gene>
    <name evidence="4" type="ORF">SAMN05216378_1276</name>
</gene>
<dbReference type="PRINTS" id="PR00081">
    <property type="entry name" value="GDHRDH"/>
</dbReference>
<dbReference type="Proteomes" id="UP000198855">
    <property type="component" value="Unassembled WGS sequence"/>
</dbReference>
<evidence type="ECO:0000313" key="4">
    <source>
        <dbReference type="EMBL" id="SFD75397.1"/>
    </source>
</evidence>
<dbReference type="OrthoDB" id="9809821at2"/>
<evidence type="ECO:0000256" key="2">
    <source>
        <dbReference type="ARBA" id="ARBA00023002"/>
    </source>
</evidence>
<dbReference type="Gene3D" id="3.40.50.720">
    <property type="entry name" value="NAD(P)-binding Rossmann-like Domain"/>
    <property type="match status" value="1"/>
</dbReference>
<accession>A0A1I1UX63</accession>
<dbReference type="InterPro" id="IPR002347">
    <property type="entry name" value="SDR_fam"/>
</dbReference>
<dbReference type="PANTHER" id="PTHR24320">
    <property type="entry name" value="RETINOL DEHYDROGENASE"/>
    <property type="match status" value="1"/>
</dbReference>
<dbReference type="InterPro" id="IPR036291">
    <property type="entry name" value="NAD(P)-bd_dom_sf"/>
</dbReference>